<comment type="cofactor">
    <cofactor evidence="1">
        <name>FAD</name>
        <dbReference type="ChEBI" id="CHEBI:57692"/>
    </cofactor>
</comment>
<protein>
    <recommendedName>
        <fullName evidence="3">FAD-binding PCMH-type domain-containing protein</fullName>
    </recommendedName>
</protein>
<dbReference type="Gramene" id="RZC61449">
    <property type="protein sequence ID" value="RZC61449"/>
    <property type="gene ID" value="C5167_023209"/>
</dbReference>
<dbReference type="Gene3D" id="3.30.43.10">
    <property type="entry name" value="Uridine Diphospho-n-acetylenolpyruvylglucosamine Reductase, domain 2"/>
    <property type="match status" value="1"/>
</dbReference>
<dbReference type="InterPro" id="IPR016166">
    <property type="entry name" value="FAD-bd_PCMH"/>
</dbReference>
<keyword evidence="2" id="KW-0732">Signal</keyword>
<evidence type="ECO:0000256" key="1">
    <source>
        <dbReference type="ARBA" id="ARBA00001974"/>
    </source>
</evidence>
<gene>
    <name evidence="4" type="ORF">C5167_023209</name>
</gene>
<evidence type="ECO:0000256" key="2">
    <source>
        <dbReference type="SAM" id="SignalP"/>
    </source>
</evidence>
<dbReference type="SUPFAM" id="SSF56176">
    <property type="entry name" value="FAD-binding/transporter-associated domain-like"/>
    <property type="match status" value="1"/>
</dbReference>
<dbReference type="EMBL" id="CM010719">
    <property type="protein sequence ID" value="RZC61449.1"/>
    <property type="molecule type" value="Genomic_DNA"/>
</dbReference>
<proteinExistence type="predicted"/>
<evidence type="ECO:0000259" key="3">
    <source>
        <dbReference type="PROSITE" id="PS51387"/>
    </source>
</evidence>
<dbReference type="InterPro" id="IPR036318">
    <property type="entry name" value="FAD-bd_PCMH-like_sf"/>
</dbReference>
<dbReference type="Pfam" id="PF01565">
    <property type="entry name" value="FAD_binding_4"/>
    <property type="match status" value="1"/>
</dbReference>
<dbReference type="PANTHER" id="PTHR32448">
    <property type="entry name" value="OS08G0158400 PROTEIN"/>
    <property type="match status" value="1"/>
</dbReference>
<dbReference type="InterPro" id="IPR016169">
    <property type="entry name" value="FAD-bd_PCMH_sub2"/>
</dbReference>
<dbReference type="InterPro" id="IPR006094">
    <property type="entry name" value="Oxid_FAD_bind_N"/>
</dbReference>
<dbReference type="InterPro" id="IPR016167">
    <property type="entry name" value="FAD-bd_PCMH_sub1"/>
</dbReference>
<evidence type="ECO:0000313" key="4">
    <source>
        <dbReference type="EMBL" id="RZC61449.1"/>
    </source>
</evidence>
<dbReference type="Gene3D" id="3.40.462.20">
    <property type="match status" value="1"/>
</dbReference>
<sequence length="321" mass="34911">MEISSISLQSFLVLSLLAYYSNRAISETTSSSIDDDFIQCLNINHNSNTPTIPIYTQINSSYSTILRSSARNLRILSSITKPKFIITPTHKSHFQKTVICCKKNGLDLKVRSGGHDAEGLSYVSDAISFVMLDSNNFRDVTVDVDSNTAWIQAGASLGEVYYKVAEKSKIHGFPAGFCPTVGVGGHISGGGTGALVRKYGLAADQVIDACIVNSEGKILNRETMGNDLFWAIRGGGAASFGVVLSWKVKLVSVPAMLIVATVRKTMEQGAADIVHKWQFIADKLHEDVFIGLTLSVVSSKNTNGERTVSRIHNLVCWRGWC</sequence>
<organism evidence="4 5">
    <name type="scientific">Papaver somniferum</name>
    <name type="common">Opium poppy</name>
    <dbReference type="NCBI Taxonomy" id="3469"/>
    <lineage>
        <taxon>Eukaryota</taxon>
        <taxon>Viridiplantae</taxon>
        <taxon>Streptophyta</taxon>
        <taxon>Embryophyta</taxon>
        <taxon>Tracheophyta</taxon>
        <taxon>Spermatophyta</taxon>
        <taxon>Magnoliopsida</taxon>
        <taxon>Ranunculales</taxon>
        <taxon>Papaveraceae</taxon>
        <taxon>Papaveroideae</taxon>
        <taxon>Papaver</taxon>
    </lineage>
</organism>
<dbReference type="Gene3D" id="3.30.465.10">
    <property type="match status" value="1"/>
</dbReference>
<dbReference type="Proteomes" id="UP000316621">
    <property type="component" value="Chromosome 5"/>
</dbReference>
<dbReference type="PROSITE" id="PS51387">
    <property type="entry name" value="FAD_PCMH"/>
    <property type="match status" value="1"/>
</dbReference>
<dbReference type="OMA" id="AMICCKS"/>
<dbReference type="AlphaFoldDB" id="A0A4Y7JNY5"/>
<dbReference type="GO" id="GO:0071949">
    <property type="term" value="F:FAD binding"/>
    <property type="evidence" value="ECO:0007669"/>
    <property type="project" value="InterPro"/>
</dbReference>
<evidence type="ECO:0000313" key="5">
    <source>
        <dbReference type="Proteomes" id="UP000316621"/>
    </source>
</evidence>
<feature type="signal peptide" evidence="2">
    <location>
        <begin position="1"/>
        <end position="26"/>
    </location>
</feature>
<keyword evidence="5" id="KW-1185">Reference proteome</keyword>
<accession>A0A4Y7JNY5</accession>
<feature type="chain" id="PRO_5021253592" description="FAD-binding PCMH-type domain-containing protein" evidence="2">
    <location>
        <begin position="27"/>
        <end position="321"/>
    </location>
</feature>
<dbReference type="STRING" id="3469.A0A4Y7JNY5"/>
<name>A0A4Y7JNY5_PAPSO</name>
<reference evidence="4 5" key="1">
    <citation type="journal article" date="2018" name="Science">
        <title>The opium poppy genome and morphinan production.</title>
        <authorList>
            <person name="Guo L."/>
            <person name="Winzer T."/>
            <person name="Yang X."/>
            <person name="Li Y."/>
            <person name="Ning Z."/>
            <person name="He Z."/>
            <person name="Teodor R."/>
            <person name="Lu Y."/>
            <person name="Bowser T.A."/>
            <person name="Graham I.A."/>
            <person name="Ye K."/>
        </authorList>
    </citation>
    <scope>NUCLEOTIDE SEQUENCE [LARGE SCALE GENOMIC DNA]</scope>
    <source>
        <strain evidence="5">cv. HN1</strain>
        <tissue evidence="4">Leaves</tissue>
    </source>
</reference>
<feature type="domain" description="FAD-binding PCMH-type" evidence="3">
    <location>
        <begin position="78"/>
        <end position="253"/>
    </location>
</feature>